<keyword evidence="1" id="KW-0963">Cytoplasm</keyword>
<keyword evidence="2 6" id="KW-0396">Initiation factor</keyword>
<feature type="domain" description="Eukaryotic translation initiation factor 3 subunit C N-terminal" evidence="5">
    <location>
        <begin position="37"/>
        <end position="615"/>
    </location>
</feature>
<dbReference type="PANTHER" id="PTHR13937:SF0">
    <property type="entry name" value="EUKARYOTIC TRANSLATION INITIATION FACTOR 3 SUBUNIT C-RELATED"/>
    <property type="match status" value="1"/>
</dbReference>
<evidence type="ECO:0000313" key="6">
    <source>
        <dbReference type="EMBL" id="KII62834.1"/>
    </source>
</evidence>
<gene>
    <name evidence="6" type="ORF">RF11_10547</name>
</gene>
<dbReference type="Pfam" id="PF05470">
    <property type="entry name" value="eIF-3c_N"/>
    <property type="match status" value="1"/>
</dbReference>
<dbReference type="EMBL" id="JWZT01004870">
    <property type="protein sequence ID" value="KII62834.1"/>
    <property type="molecule type" value="Genomic_DNA"/>
</dbReference>
<feature type="region of interest" description="Disordered" evidence="4">
    <location>
        <begin position="1"/>
        <end position="26"/>
    </location>
</feature>
<dbReference type="InterPro" id="IPR008905">
    <property type="entry name" value="EIF3C_N_dom"/>
</dbReference>
<keyword evidence="7" id="KW-1185">Reference proteome</keyword>
<sequence>MSFTSKFFGSTSSSESEQETDVEKAVTKKKPIKTYIESSEDEDAVKRVIKSAQQKKRDEYTTIIKKLKNSLKIKDFDSVLTEFDQLHKAISKYSDLELPSPVVKALYETEELVKTSWDDKELKGKLTKLKLKALTTLKQKVKKSDLAYQEIITKCRGAPDDFESDWKESDNEDAGANQANEFIVKKTVRQTGAQEFLKSEKSKEAVHKRERKINAARKKSDDEGVIIKPGRQAKDLFSSLDVIDSESVHQKINELYSHRGKKVSDKAILNSFLNLRNVAMVHDISPGVRIKLYMVVLSLQLELYSHDYVMKYDHWNELRDNFEKLLKLVSSTDNVKFKQKTTDEEEKLMEPPYVINGSFVNHIFKIWDELNNIMIHTDAYSLDYISRMNDVVVFSDLVTQLQNYVEENGSVSQICDIYMLRIEQIYYKLDLEWLLFLKKQLAEDTKPDSETETQERRILSDSTLSQTIINNLSLYIYKNGSERLRYLALLCQVYHHAIHDRLTEARALFLRSSVHTKINSLDNQIRVYYNRALAQLGLCYFRKGKYMDSLNVLKDITTSGVTRELLAQSLPKGSERIHKKEGIDRQLILPFHVHVNLELLECAFMVSLLILETPISLTTCKDIKDNFNSRGLVSLVRNFEKTPLIGPPELLKESVYASYKALCSGDWKTSLTNILRIRPLKLLVNYDSVVNILSFELKKSCLMAYLFTNCGIFVNMKISSLVTRFELEEKDVILTVNKMIVVYKFPARWDENFRCLIFYHQALPNSISTLSNSFSEKLSMLLEHKQRYDEITSNLLIIKEKAGGFPVMS</sequence>
<keyword evidence="3" id="KW-0648">Protein biosynthesis</keyword>
<dbReference type="InterPro" id="IPR027516">
    <property type="entry name" value="EIF3C"/>
</dbReference>
<dbReference type="GO" id="GO:0005852">
    <property type="term" value="C:eukaryotic translation initiation factor 3 complex"/>
    <property type="evidence" value="ECO:0007669"/>
    <property type="project" value="InterPro"/>
</dbReference>
<dbReference type="GO" id="GO:0003723">
    <property type="term" value="F:RNA binding"/>
    <property type="evidence" value="ECO:0007669"/>
    <property type="project" value="InterPro"/>
</dbReference>
<evidence type="ECO:0000256" key="4">
    <source>
        <dbReference type="SAM" id="MobiDB-lite"/>
    </source>
</evidence>
<evidence type="ECO:0000256" key="2">
    <source>
        <dbReference type="ARBA" id="ARBA00022540"/>
    </source>
</evidence>
<evidence type="ECO:0000256" key="3">
    <source>
        <dbReference type="ARBA" id="ARBA00022917"/>
    </source>
</evidence>
<accession>A0A0C2MEJ7</accession>
<protein>
    <submittedName>
        <fullName evidence="6">Eukaryotic translation initiation factor 3 subunit C</fullName>
    </submittedName>
</protein>
<dbReference type="Proteomes" id="UP000031668">
    <property type="component" value="Unassembled WGS sequence"/>
</dbReference>
<feature type="compositionally biased region" description="Low complexity" evidence="4">
    <location>
        <begin position="1"/>
        <end position="15"/>
    </location>
</feature>
<dbReference type="PANTHER" id="PTHR13937">
    <property type="entry name" value="EUKARYOTIC TRANSLATION INITATION FACTOR 3, SUBUNIT 8 EIF3S8 -RELATED"/>
    <property type="match status" value="1"/>
</dbReference>
<proteinExistence type="predicted"/>
<evidence type="ECO:0000313" key="7">
    <source>
        <dbReference type="Proteomes" id="UP000031668"/>
    </source>
</evidence>
<comment type="caution">
    <text evidence="6">The sequence shown here is derived from an EMBL/GenBank/DDBJ whole genome shotgun (WGS) entry which is preliminary data.</text>
</comment>
<dbReference type="OMA" id="FRCGLIK"/>
<dbReference type="OrthoDB" id="6019072at2759"/>
<organism evidence="6 7">
    <name type="scientific">Thelohanellus kitauei</name>
    <name type="common">Myxosporean</name>
    <dbReference type="NCBI Taxonomy" id="669202"/>
    <lineage>
        <taxon>Eukaryota</taxon>
        <taxon>Metazoa</taxon>
        <taxon>Cnidaria</taxon>
        <taxon>Myxozoa</taxon>
        <taxon>Myxosporea</taxon>
        <taxon>Bivalvulida</taxon>
        <taxon>Platysporina</taxon>
        <taxon>Myxobolidae</taxon>
        <taxon>Thelohanellus</taxon>
    </lineage>
</organism>
<evidence type="ECO:0000256" key="1">
    <source>
        <dbReference type="ARBA" id="ARBA00022490"/>
    </source>
</evidence>
<dbReference type="GO" id="GO:0031369">
    <property type="term" value="F:translation initiation factor binding"/>
    <property type="evidence" value="ECO:0007669"/>
    <property type="project" value="InterPro"/>
</dbReference>
<dbReference type="AlphaFoldDB" id="A0A0C2MEJ7"/>
<dbReference type="GO" id="GO:0003743">
    <property type="term" value="F:translation initiation factor activity"/>
    <property type="evidence" value="ECO:0007669"/>
    <property type="project" value="UniProtKB-KW"/>
</dbReference>
<evidence type="ECO:0000259" key="5">
    <source>
        <dbReference type="Pfam" id="PF05470"/>
    </source>
</evidence>
<name>A0A0C2MEJ7_THEKT</name>
<reference evidence="6 7" key="1">
    <citation type="journal article" date="2014" name="Genome Biol. Evol.">
        <title>The genome of the myxosporean Thelohanellus kitauei shows adaptations to nutrient acquisition within its fish host.</title>
        <authorList>
            <person name="Yang Y."/>
            <person name="Xiong J."/>
            <person name="Zhou Z."/>
            <person name="Huo F."/>
            <person name="Miao W."/>
            <person name="Ran C."/>
            <person name="Liu Y."/>
            <person name="Zhang J."/>
            <person name="Feng J."/>
            <person name="Wang M."/>
            <person name="Wang M."/>
            <person name="Wang L."/>
            <person name="Yao B."/>
        </authorList>
    </citation>
    <scope>NUCLEOTIDE SEQUENCE [LARGE SCALE GENOMIC DNA]</scope>
    <source>
        <strain evidence="6">Wuqing</strain>
    </source>
</reference>